<keyword evidence="6" id="KW-1208">Phospholipid metabolism</keyword>
<keyword evidence="5" id="KW-0594">Phospholipid biosynthesis</keyword>
<evidence type="ECO:0000313" key="8">
    <source>
        <dbReference type="EMBL" id="EQD26170.1"/>
    </source>
</evidence>
<evidence type="ECO:0000256" key="6">
    <source>
        <dbReference type="ARBA" id="ARBA00023264"/>
    </source>
</evidence>
<dbReference type="PANTHER" id="PTHR42685:SF18">
    <property type="entry name" value="DIGERANYLGERANYLGLYCEROPHOSPHOLIPID REDUCTASE"/>
    <property type="match status" value="1"/>
</dbReference>
<dbReference type="Gene3D" id="3.50.50.60">
    <property type="entry name" value="FAD/NAD(P)-binding domain"/>
    <property type="match status" value="1"/>
</dbReference>
<proteinExistence type="predicted"/>
<dbReference type="InterPro" id="IPR011777">
    <property type="entry name" value="Geranylgeranyl_Rdtase_fam"/>
</dbReference>
<name>T0Z8R4_9ZZZZ</name>
<dbReference type="GO" id="GO:0008654">
    <property type="term" value="P:phospholipid biosynthetic process"/>
    <property type="evidence" value="ECO:0007669"/>
    <property type="project" value="UniProtKB-KW"/>
</dbReference>
<evidence type="ECO:0000259" key="7">
    <source>
        <dbReference type="Pfam" id="PF22578"/>
    </source>
</evidence>
<gene>
    <name evidence="8" type="ORF">B2A_15747</name>
</gene>
<reference evidence="8" key="1">
    <citation type="submission" date="2013-08" db="EMBL/GenBank/DDBJ databases">
        <authorList>
            <person name="Mendez C."/>
            <person name="Richter M."/>
            <person name="Ferrer M."/>
            <person name="Sanchez J."/>
        </authorList>
    </citation>
    <scope>NUCLEOTIDE SEQUENCE</scope>
</reference>
<dbReference type="Pfam" id="PF12831">
    <property type="entry name" value="FAD_oxidored"/>
    <property type="match status" value="1"/>
</dbReference>
<evidence type="ECO:0000256" key="2">
    <source>
        <dbReference type="ARBA" id="ARBA00022630"/>
    </source>
</evidence>
<feature type="domain" description="Digeranylgeranylglycerophospholipid reductase catalytic" evidence="7">
    <location>
        <begin position="171"/>
        <end position="233"/>
    </location>
</feature>
<sequence>MERFDVVVVGAGPAGACAARAAAEGGARTLLLDHRTELGHPVQCGEFVPTAAELGDLFDCPDLIARAYAVPPETVLRPTRWMSCVSPYGHRFRFPLAGATVSRRAFDKALAFRAEGAGAELRFPLGVTGVTGSTVRTTDGRAIESRVVIGADGPLSTVARSVGVPRPRTLYRMITATVDAAFEDEIDLFFGRDAPGGYAWAFPRAHDLNVGLGVARLPPGRTLSGLLDRFLAHRGFGAAHDPTRWWIPIGTPPASLVHGPVLLCGDAAQLVMATNGGGIPTAMLSGWLAGEAAVGHVRDGTPLSGYDAAWRTALFGPLARAAAIQSWSDPYTVVDPLLALGMRYIGTQGLDAMMRLRWPSRLRRDG</sequence>
<dbReference type="PANTHER" id="PTHR42685">
    <property type="entry name" value="GERANYLGERANYL DIPHOSPHATE REDUCTASE"/>
    <property type="match status" value="1"/>
</dbReference>
<keyword evidence="2" id="KW-0285">Flavoprotein</keyword>
<dbReference type="GO" id="GO:0016628">
    <property type="term" value="F:oxidoreductase activity, acting on the CH-CH group of donors, NAD or NADP as acceptor"/>
    <property type="evidence" value="ECO:0007669"/>
    <property type="project" value="InterPro"/>
</dbReference>
<evidence type="ECO:0000256" key="1">
    <source>
        <dbReference type="ARBA" id="ARBA00022516"/>
    </source>
</evidence>
<keyword evidence="1" id="KW-0444">Lipid biosynthesis</keyword>
<dbReference type="NCBIfam" id="TIGR02032">
    <property type="entry name" value="GG-red-SF"/>
    <property type="match status" value="1"/>
</dbReference>
<dbReference type="EMBL" id="AUZZ01011447">
    <property type="protein sequence ID" value="EQD26170.1"/>
    <property type="molecule type" value="Genomic_DNA"/>
</dbReference>
<keyword evidence="3 8" id="KW-0560">Oxidoreductase</keyword>
<dbReference type="InterPro" id="IPR054715">
    <property type="entry name" value="GGR_cat"/>
</dbReference>
<dbReference type="InterPro" id="IPR036188">
    <property type="entry name" value="FAD/NAD-bd_sf"/>
</dbReference>
<dbReference type="EC" id="1.-.-.-" evidence="8"/>
<dbReference type="SUPFAM" id="SSF51905">
    <property type="entry name" value="FAD/NAD(P)-binding domain"/>
    <property type="match status" value="1"/>
</dbReference>
<evidence type="ECO:0000256" key="5">
    <source>
        <dbReference type="ARBA" id="ARBA00023209"/>
    </source>
</evidence>
<dbReference type="Pfam" id="PF22578">
    <property type="entry name" value="GGR_cat"/>
    <property type="match status" value="1"/>
</dbReference>
<dbReference type="InterPro" id="IPR050407">
    <property type="entry name" value="Geranylgeranyl_reductase"/>
</dbReference>
<dbReference type="AlphaFoldDB" id="T0Z8R4"/>
<evidence type="ECO:0000256" key="3">
    <source>
        <dbReference type="ARBA" id="ARBA00023002"/>
    </source>
</evidence>
<accession>T0Z8R4</accession>
<organism evidence="8">
    <name type="scientific">mine drainage metagenome</name>
    <dbReference type="NCBI Taxonomy" id="410659"/>
    <lineage>
        <taxon>unclassified sequences</taxon>
        <taxon>metagenomes</taxon>
        <taxon>ecological metagenomes</taxon>
    </lineage>
</organism>
<dbReference type="PRINTS" id="PR00420">
    <property type="entry name" value="RNGMNOXGNASE"/>
</dbReference>
<comment type="caution">
    <text evidence="8">The sequence shown here is derived from an EMBL/GenBank/DDBJ whole genome shotgun (WGS) entry which is preliminary data.</text>
</comment>
<reference evidence="8" key="2">
    <citation type="journal article" date="2014" name="ISME J.">
        <title>Microbial stratification in low pH oxic and suboxic macroscopic growths along an acid mine drainage.</title>
        <authorList>
            <person name="Mendez-Garcia C."/>
            <person name="Mesa V."/>
            <person name="Sprenger R.R."/>
            <person name="Richter M."/>
            <person name="Diez M.S."/>
            <person name="Solano J."/>
            <person name="Bargiela R."/>
            <person name="Golyshina O.V."/>
            <person name="Manteca A."/>
            <person name="Ramos J.L."/>
            <person name="Gallego J.R."/>
            <person name="Llorente I."/>
            <person name="Martins Dos Santos V.A."/>
            <person name="Jensen O.N."/>
            <person name="Pelaez A.I."/>
            <person name="Sanchez J."/>
            <person name="Ferrer M."/>
        </authorList>
    </citation>
    <scope>NUCLEOTIDE SEQUENCE</scope>
</reference>
<protein>
    <submittedName>
        <fullName evidence="8">Geranylgeranyl reductase</fullName>
        <ecNumber evidence="8">1.-.-.-</ecNumber>
    </submittedName>
</protein>
<keyword evidence="4" id="KW-0443">Lipid metabolism</keyword>
<evidence type="ECO:0000256" key="4">
    <source>
        <dbReference type="ARBA" id="ARBA00023098"/>
    </source>
</evidence>